<dbReference type="PANTHER" id="PTHR11567">
    <property type="entry name" value="ACID PHOSPHATASE-RELATED"/>
    <property type="match status" value="1"/>
</dbReference>
<dbReference type="EC" id="3.1.3.2" evidence="3"/>
<keyword evidence="4" id="KW-0732">Signal</keyword>
<accession>A0ABD2XDT6</accession>
<reference evidence="8 9" key="1">
    <citation type="journal article" date="2024" name="bioRxiv">
        <title>A reference genome for Trichogramma kaykai: A tiny desert-dwelling parasitoid wasp with competing sex-ratio distorters.</title>
        <authorList>
            <person name="Culotta J."/>
            <person name="Lindsey A.R."/>
        </authorList>
    </citation>
    <scope>NUCLEOTIDE SEQUENCE [LARGE SCALE GENOMIC DNA]</scope>
    <source>
        <strain evidence="8 9">KSX58</strain>
    </source>
</reference>
<dbReference type="InterPro" id="IPR050645">
    <property type="entry name" value="Histidine_acid_phosphatase"/>
</dbReference>
<dbReference type="InterPro" id="IPR000560">
    <property type="entry name" value="His_Pase_clade-2"/>
</dbReference>
<evidence type="ECO:0000256" key="3">
    <source>
        <dbReference type="ARBA" id="ARBA00012646"/>
    </source>
</evidence>
<evidence type="ECO:0000256" key="5">
    <source>
        <dbReference type="ARBA" id="ARBA00022801"/>
    </source>
</evidence>
<evidence type="ECO:0000256" key="6">
    <source>
        <dbReference type="ARBA" id="ARBA00023157"/>
    </source>
</evidence>
<dbReference type="Gene3D" id="3.40.50.1240">
    <property type="entry name" value="Phosphoglycerate mutase-like"/>
    <property type="match status" value="2"/>
</dbReference>
<dbReference type="AlphaFoldDB" id="A0ABD2XDT6"/>
<dbReference type="PANTHER" id="PTHR11567:SF211">
    <property type="entry name" value="PROSTATIC ACID PHOSPHATASE"/>
    <property type="match status" value="1"/>
</dbReference>
<keyword evidence="9" id="KW-1185">Reference proteome</keyword>
<evidence type="ECO:0000256" key="2">
    <source>
        <dbReference type="ARBA" id="ARBA00005375"/>
    </source>
</evidence>
<dbReference type="PROSITE" id="PS00616">
    <property type="entry name" value="HIS_ACID_PHOSPHAT_1"/>
    <property type="match status" value="1"/>
</dbReference>
<keyword evidence="6" id="KW-1015">Disulfide bond</keyword>
<protein>
    <recommendedName>
        <fullName evidence="3">acid phosphatase</fullName>
        <ecNumber evidence="3">3.1.3.2</ecNumber>
    </recommendedName>
</protein>
<comment type="catalytic activity">
    <reaction evidence="1">
        <text>a phosphate monoester + H2O = an alcohol + phosphate</text>
        <dbReference type="Rhea" id="RHEA:15017"/>
        <dbReference type="ChEBI" id="CHEBI:15377"/>
        <dbReference type="ChEBI" id="CHEBI:30879"/>
        <dbReference type="ChEBI" id="CHEBI:43474"/>
        <dbReference type="ChEBI" id="CHEBI:67140"/>
        <dbReference type="EC" id="3.1.3.2"/>
    </reaction>
</comment>
<dbReference type="SUPFAM" id="SSF53254">
    <property type="entry name" value="Phosphoglycerate mutase-like"/>
    <property type="match status" value="2"/>
</dbReference>
<dbReference type="InterPro" id="IPR033379">
    <property type="entry name" value="Acid_Pase_AS"/>
</dbReference>
<sequence length="453" mass="51519">MQDTVALEDFEVELVQVLFRHGDRVPDTFERYPNDPYDEEYFKPVGYGQLTKRGMKRLYDTGKMLRERYDKFLGHYKPQEVYAFSTDVDRTKISLQLLLAGLYPPTEESMWNKDLPWQPIPIHYKPKGENFLYVDWSCPTFERLYKDAQMHPEVNNIMQQNHDVLEFVKDITKMKFERGALSVLSITANIQSALAMGLPLPNWCSEETFKILEEVSAVGFKSLAITDPLAKIVVGPTAQVLQDNMQRNEDKKDSRKIYLYSAHDSTVMPFLTGLNIKNAPQLAEYGSAVITEKLRDKDGKSFVRVSMGLPLPDWCSEETFQALQELASLAFKSLTMSNPLAKMSAGPVANVLLKNIQNHEKQSDERKIFLYGCHDSTLGRLLGALKISNNPGFPEFASAVIIETLRDDDGKKYVRMLFWAGVSRKLINLDVPGCNSLCTLNEYENALKVILSA</sequence>
<evidence type="ECO:0000256" key="7">
    <source>
        <dbReference type="ARBA" id="ARBA00023180"/>
    </source>
</evidence>
<name>A0ABD2XDT6_9HYME</name>
<dbReference type="GO" id="GO:0003993">
    <property type="term" value="F:acid phosphatase activity"/>
    <property type="evidence" value="ECO:0007669"/>
    <property type="project" value="UniProtKB-EC"/>
</dbReference>
<keyword evidence="7" id="KW-0325">Glycoprotein</keyword>
<keyword evidence="5" id="KW-0378">Hydrolase</keyword>
<evidence type="ECO:0000256" key="4">
    <source>
        <dbReference type="ARBA" id="ARBA00022729"/>
    </source>
</evidence>
<dbReference type="Proteomes" id="UP001627154">
    <property type="component" value="Unassembled WGS sequence"/>
</dbReference>
<evidence type="ECO:0000313" key="8">
    <source>
        <dbReference type="EMBL" id="KAL3403397.1"/>
    </source>
</evidence>
<comment type="caution">
    <text evidence="8">The sequence shown here is derived from an EMBL/GenBank/DDBJ whole genome shotgun (WGS) entry which is preliminary data.</text>
</comment>
<dbReference type="Pfam" id="PF00328">
    <property type="entry name" value="His_Phos_2"/>
    <property type="match status" value="2"/>
</dbReference>
<dbReference type="InterPro" id="IPR029033">
    <property type="entry name" value="His_PPase_superfam"/>
</dbReference>
<comment type="similarity">
    <text evidence="2">Belongs to the histidine acid phosphatase family.</text>
</comment>
<evidence type="ECO:0000313" key="9">
    <source>
        <dbReference type="Proteomes" id="UP001627154"/>
    </source>
</evidence>
<organism evidence="8 9">
    <name type="scientific">Trichogramma kaykai</name>
    <dbReference type="NCBI Taxonomy" id="54128"/>
    <lineage>
        <taxon>Eukaryota</taxon>
        <taxon>Metazoa</taxon>
        <taxon>Ecdysozoa</taxon>
        <taxon>Arthropoda</taxon>
        <taxon>Hexapoda</taxon>
        <taxon>Insecta</taxon>
        <taxon>Pterygota</taxon>
        <taxon>Neoptera</taxon>
        <taxon>Endopterygota</taxon>
        <taxon>Hymenoptera</taxon>
        <taxon>Apocrita</taxon>
        <taxon>Proctotrupomorpha</taxon>
        <taxon>Chalcidoidea</taxon>
        <taxon>Trichogrammatidae</taxon>
        <taxon>Trichogramma</taxon>
    </lineage>
</organism>
<proteinExistence type="inferred from homology"/>
<gene>
    <name evidence="8" type="ORF">TKK_003685</name>
</gene>
<dbReference type="CDD" id="cd07061">
    <property type="entry name" value="HP_HAP_like"/>
    <property type="match status" value="1"/>
</dbReference>
<evidence type="ECO:0000256" key="1">
    <source>
        <dbReference type="ARBA" id="ARBA00000032"/>
    </source>
</evidence>
<dbReference type="EMBL" id="JBJJXI010000030">
    <property type="protein sequence ID" value="KAL3403397.1"/>
    <property type="molecule type" value="Genomic_DNA"/>
</dbReference>